<proteinExistence type="predicted"/>
<comment type="caution">
    <text evidence="2">The sequence shown here is derived from an EMBL/GenBank/DDBJ whole genome shotgun (WGS) entry which is preliminary data.</text>
</comment>
<protein>
    <recommendedName>
        <fullName evidence="4">Bifunctional inhibitor/plant lipid transfer protein/seed storage helical domain-containing protein</fullName>
    </recommendedName>
</protein>
<keyword evidence="1" id="KW-0732">Signal</keyword>
<feature type="chain" id="PRO_5036767487" description="Bifunctional inhibitor/plant lipid transfer protein/seed storage helical domain-containing protein" evidence="1">
    <location>
        <begin position="28"/>
        <end position="90"/>
    </location>
</feature>
<dbReference type="PROSITE" id="PS51257">
    <property type="entry name" value="PROKAR_LIPOPROTEIN"/>
    <property type="match status" value="1"/>
</dbReference>
<evidence type="ECO:0000313" key="2">
    <source>
        <dbReference type="EMBL" id="KAG0530505.1"/>
    </source>
</evidence>
<dbReference type="AlphaFoldDB" id="A0A921R1G8"/>
<accession>A0A921R1G8</accession>
<evidence type="ECO:0008006" key="4">
    <source>
        <dbReference type="Google" id="ProtNLM"/>
    </source>
</evidence>
<sequence>MTRALQLISAAIFLTLVILSCTTDADAKMICTPEIPHCYYDVCQQKCHGLHLPRVVALCVTKRDPEECCCWPRVSPHSAATLQANISWRD</sequence>
<feature type="signal peptide" evidence="1">
    <location>
        <begin position="1"/>
        <end position="27"/>
    </location>
</feature>
<name>A0A921R1G8_SORBI</name>
<reference evidence="2" key="2">
    <citation type="submission" date="2020-10" db="EMBL/GenBank/DDBJ databases">
        <authorList>
            <person name="Cooper E.A."/>
            <person name="Brenton Z.W."/>
            <person name="Flinn B.S."/>
            <person name="Jenkins J."/>
            <person name="Shu S."/>
            <person name="Flowers D."/>
            <person name="Luo F."/>
            <person name="Wang Y."/>
            <person name="Xia P."/>
            <person name="Barry K."/>
            <person name="Daum C."/>
            <person name="Lipzen A."/>
            <person name="Yoshinaga Y."/>
            <person name="Schmutz J."/>
            <person name="Saski C."/>
            <person name="Vermerris W."/>
            <person name="Kresovich S."/>
        </authorList>
    </citation>
    <scope>NUCLEOTIDE SEQUENCE</scope>
</reference>
<reference evidence="2" key="1">
    <citation type="journal article" date="2019" name="BMC Genomics">
        <title>A new reference genome for Sorghum bicolor reveals high levels of sequence similarity between sweet and grain genotypes: implications for the genetics of sugar metabolism.</title>
        <authorList>
            <person name="Cooper E.A."/>
            <person name="Brenton Z.W."/>
            <person name="Flinn B.S."/>
            <person name="Jenkins J."/>
            <person name="Shu S."/>
            <person name="Flowers D."/>
            <person name="Luo F."/>
            <person name="Wang Y."/>
            <person name="Xia P."/>
            <person name="Barry K."/>
            <person name="Daum C."/>
            <person name="Lipzen A."/>
            <person name="Yoshinaga Y."/>
            <person name="Schmutz J."/>
            <person name="Saski C."/>
            <person name="Vermerris W."/>
            <person name="Kresovich S."/>
        </authorList>
    </citation>
    <scope>NUCLEOTIDE SEQUENCE</scope>
</reference>
<evidence type="ECO:0000313" key="3">
    <source>
        <dbReference type="Proteomes" id="UP000807115"/>
    </source>
</evidence>
<dbReference type="EMBL" id="CM027684">
    <property type="protein sequence ID" value="KAG0530505.1"/>
    <property type="molecule type" value="Genomic_DNA"/>
</dbReference>
<gene>
    <name evidence="2" type="ORF">BDA96_05G192300</name>
</gene>
<dbReference type="Proteomes" id="UP000807115">
    <property type="component" value="Chromosome 5"/>
</dbReference>
<evidence type="ECO:0000256" key="1">
    <source>
        <dbReference type="SAM" id="SignalP"/>
    </source>
</evidence>
<organism evidence="2 3">
    <name type="scientific">Sorghum bicolor</name>
    <name type="common">Sorghum</name>
    <name type="synonym">Sorghum vulgare</name>
    <dbReference type="NCBI Taxonomy" id="4558"/>
    <lineage>
        <taxon>Eukaryota</taxon>
        <taxon>Viridiplantae</taxon>
        <taxon>Streptophyta</taxon>
        <taxon>Embryophyta</taxon>
        <taxon>Tracheophyta</taxon>
        <taxon>Spermatophyta</taxon>
        <taxon>Magnoliopsida</taxon>
        <taxon>Liliopsida</taxon>
        <taxon>Poales</taxon>
        <taxon>Poaceae</taxon>
        <taxon>PACMAD clade</taxon>
        <taxon>Panicoideae</taxon>
        <taxon>Andropogonodae</taxon>
        <taxon>Andropogoneae</taxon>
        <taxon>Sorghinae</taxon>
        <taxon>Sorghum</taxon>
    </lineage>
</organism>